<dbReference type="AlphaFoldDB" id="A0A927R533"/>
<keyword evidence="1" id="KW-0472">Membrane</keyword>
<keyword evidence="3" id="KW-1185">Reference proteome</keyword>
<evidence type="ECO:0000313" key="3">
    <source>
        <dbReference type="Proteomes" id="UP000658225"/>
    </source>
</evidence>
<dbReference type="Proteomes" id="UP000658225">
    <property type="component" value="Unassembled WGS sequence"/>
</dbReference>
<feature type="transmembrane region" description="Helical" evidence="1">
    <location>
        <begin position="48"/>
        <end position="67"/>
    </location>
</feature>
<sequence length="105" mass="11300">MGFVMGIAPVVIAGVIVVLVIKRLEHKYNQNQNQGNLGKKKSKGAQDLLDSLIPMGMLFGCAIGVTLSVFFQISLLSTVSLGAGIGYLFGYFAYEIYSKKGNNHS</sequence>
<proteinExistence type="predicted"/>
<gene>
    <name evidence="2" type="ORF">H4683_002678</name>
</gene>
<protein>
    <submittedName>
        <fullName evidence="2">F0F1-type ATP synthase assembly protein I</fullName>
    </submittedName>
</protein>
<keyword evidence="1" id="KW-1133">Transmembrane helix</keyword>
<reference evidence="2" key="1">
    <citation type="submission" date="2020-10" db="EMBL/GenBank/DDBJ databases">
        <title>Genomic Encyclopedia of Type Strains, Phase IV (KMG-IV): sequencing the most valuable type-strain genomes for metagenomic binning, comparative biology and taxonomic classification.</title>
        <authorList>
            <person name="Goeker M."/>
        </authorList>
    </citation>
    <scope>NUCLEOTIDE SEQUENCE</scope>
    <source>
        <strain evidence="2">DSM 13886</strain>
    </source>
</reference>
<feature type="transmembrane region" description="Helical" evidence="1">
    <location>
        <begin position="6"/>
        <end position="24"/>
    </location>
</feature>
<comment type="caution">
    <text evidence="2">The sequence shown here is derived from an EMBL/GenBank/DDBJ whole genome shotgun (WGS) entry which is preliminary data.</text>
</comment>
<dbReference type="EMBL" id="JADBEL010000014">
    <property type="protein sequence ID" value="MBE1555558.1"/>
    <property type="molecule type" value="Genomic_DNA"/>
</dbReference>
<accession>A0A927R533</accession>
<evidence type="ECO:0000256" key="1">
    <source>
        <dbReference type="SAM" id="Phobius"/>
    </source>
</evidence>
<keyword evidence="1" id="KW-0812">Transmembrane</keyword>
<organism evidence="2 3">
    <name type="scientific">Sporosarcina limicola</name>
    <dbReference type="NCBI Taxonomy" id="34101"/>
    <lineage>
        <taxon>Bacteria</taxon>
        <taxon>Bacillati</taxon>
        <taxon>Bacillota</taxon>
        <taxon>Bacilli</taxon>
        <taxon>Bacillales</taxon>
        <taxon>Caryophanaceae</taxon>
        <taxon>Sporosarcina</taxon>
    </lineage>
</organism>
<name>A0A927R533_9BACL</name>
<feature type="transmembrane region" description="Helical" evidence="1">
    <location>
        <begin position="73"/>
        <end position="94"/>
    </location>
</feature>
<evidence type="ECO:0000313" key="2">
    <source>
        <dbReference type="EMBL" id="MBE1555558.1"/>
    </source>
</evidence>
<dbReference type="RefSeq" id="WP_192599263.1">
    <property type="nucleotide sequence ID" value="NZ_JADBEL010000014.1"/>
</dbReference>